<dbReference type="InterPro" id="IPR036869">
    <property type="entry name" value="J_dom_sf"/>
</dbReference>
<feature type="compositionally biased region" description="Polar residues" evidence="1">
    <location>
        <begin position="43"/>
        <end position="53"/>
    </location>
</feature>
<protein>
    <recommendedName>
        <fullName evidence="4">J domain-containing protein</fullName>
    </recommendedName>
</protein>
<evidence type="ECO:0000256" key="1">
    <source>
        <dbReference type="SAM" id="MobiDB-lite"/>
    </source>
</evidence>
<keyword evidence="3" id="KW-1185">Reference proteome</keyword>
<dbReference type="SUPFAM" id="SSF46565">
    <property type="entry name" value="Chaperone J-domain"/>
    <property type="match status" value="1"/>
</dbReference>
<dbReference type="EMBL" id="LAVV01007249">
    <property type="protein sequence ID" value="KNZ56582.1"/>
    <property type="molecule type" value="Genomic_DNA"/>
</dbReference>
<evidence type="ECO:0008006" key="4">
    <source>
        <dbReference type="Google" id="ProtNLM"/>
    </source>
</evidence>
<name>A0A0L6V7S5_9BASI</name>
<sequence length="69" mass="8119">MDQRHQTNQYYEILELKRESDESQIKSAYRKVPLFVSSHMKKTMSSSLSQPGKSTRKEKKAITYQRALP</sequence>
<dbReference type="VEuPathDB" id="FungiDB:VP01_2371g4"/>
<dbReference type="CDD" id="cd06257">
    <property type="entry name" value="DnaJ"/>
    <property type="match status" value="1"/>
</dbReference>
<evidence type="ECO:0000313" key="2">
    <source>
        <dbReference type="EMBL" id="KNZ56582.1"/>
    </source>
</evidence>
<organism evidence="2 3">
    <name type="scientific">Puccinia sorghi</name>
    <dbReference type="NCBI Taxonomy" id="27349"/>
    <lineage>
        <taxon>Eukaryota</taxon>
        <taxon>Fungi</taxon>
        <taxon>Dikarya</taxon>
        <taxon>Basidiomycota</taxon>
        <taxon>Pucciniomycotina</taxon>
        <taxon>Pucciniomycetes</taxon>
        <taxon>Pucciniales</taxon>
        <taxon>Pucciniaceae</taxon>
        <taxon>Puccinia</taxon>
    </lineage>
</organism>
<accession>A0A0L6V7S5</accession>
<proteinExistence type="predicted"/>
<comment type="caution">
    <text evidence="2">The sequence shown here is derived from an EMBL/GenBank/DDBJ whole genome shotgun (WGS) entry which is preliminary data.</text>
</comment>
<gene>
    <name evidence="2" type="ORF">VP01_2371g4</name>
</gene>
<dbReference type="InterPro" id="IPR001623">
    <property type="entry name" value="DnaJ_domain"/>
</dbReference>
<dbReference type="AlphaFoldDB" id="A0A0L6V7S5"/>
<reference evidence="2 3" key="1">
    <citation type="submission" date="2015-08" db="EMBL/GenBank/DDBJ databases">
        <title>Next Generation Sequencing and Analysis of the Genome of Puccinia sorghi L Schw, the Causal Agent of Maize Common Rust.</title>
        <authorList>
            <person name="Rochi L."/>
            <person name="Burguener G."/>
            <person name="Darino M."/>
            <person name="Turjanski A."/>
            <person name="Kreff E."/>
            <person name="Dieguez M.J."/>
            <person name="Sacco F."/>
        </authorList>
    </citation>
    <scope>NUCLEOTIDE SEQUENCE [LARGE SCALE GENOMIC DNA]</scope>
    <source>
        <strain evidence="2 3">RO10H11247</strain>
    </source>
</reference>
<dbReference type="Proteomes" id="UP000037035">
    <property type="component" value="Unassembled WGS sequence"/>
</dbReference>
<dbReference type="Gene3D" id="1.10.287.110">
    <property type="entry name" value="DnaJ domain"/>
    <property type="match status" value="1"/>
</dbReference>
<feature type="region of interest" description="Disordered" evidence="1">
    <location>
        <begin position="40"/>
        <end position="69"/>
    </location>
</feature>
<evidence type="ECO:0000313" key="3">
    <source>
        <dbReference type="Proteomes" id="UP000037035"/>
    </source>
</evidence>